<dbReference type="AlphaFoldDB" id="B8MCD4"/>
<protein>
    <submittedName>
        <fullName evidence="7">Flavin-binding monooxygenase, putative</fullName>
    </submittedName>
</protein>
<dbReference type="InterPro" id="IPR020946">
    <property type="entry name" value="Flavin_mOase-like"/>
</dbReference>
<dbReference type="GO" id="GO:0050661">
    <property type="term" value="F:NADP binding"/>
    <property type="evidence" value="ECO:0007669"/>
    <property type="project" value="InterPro"/>
</dbReference>
<dbReference type="HOGENOM" id="CLU_330433_0_0_1"/>
<evidence type="ECO:0000313" key="7">
    <source>
        <dbReference type="EMBL" id="EED18580.1"/>
    </source>
</evidence>
<dbReference type="EMBL" id="EQ962655">
    <property type="protein sequence ID" value="EED18580.1"/>
    <property type="molecule type" value="Genomic_DNA"/>
</dbReference>
<comment type="cofactor">
    <cofactor evidence="1">
        <name>FAD</name>
        <dbReference type="ChEBI" id="CHEBI:57692"/>
    </cofactor>
</comment>
<dbReference type="SUPFAM" id="SSF53474">
    <property type="entry name" value="alpha/beta-Hydrolases"/>
    <property type="match status" value="1"/>
</dbReference>
<evidence type="ECO:0000256" key="1">
    <source>
        <dbReference type="ARBA" id="ARBA00001974"/>
    </source>
</evidence>
<dbReference type="RefSeq" id="XP_002482572.1">
    <property type="nucleotide sequence ID" value="XM_002482527.1"/>
</dbReference>
<evidence type="ECO:0000256" key="2">
    <source>
        <dbReference type="ARBA" id="ARBA00022630"/>
    </source>
</evidence>
<dbReference type="SUPFAM" id="SSF51905">
    <property type="entry name" value="FAD/NAD(P)-binding domain"/>
    <property type="match status" value="1"/>
</dbReference>
<dbReference type="InterPro" id="IPR029058">
    <property type="entry name" value="AB_hydrolase_fold"/>
</dbReference>
<dbReference type="GeneID" id="8108225"/>
<dbReference type="GO" id="GO:0004499">
    <property type="term" value="F:N,N-dimethylaniline monooxygenase activity"/>
    <property type="evidence" value="ECO:0007669"/>
    <property type="project" value="InterPro"/>
</dbReference>
<dbReference type="Gene3D" id="3.40.50.1820">
    <property type="entry name" value="alpha/beta hydrolase"/>
    <property type="match status" value="1"/>
</dbReference>
<evidence type="ECO:0000256" key="4">
    <source>
        <dbReference type="ARBA" id="ARBA00023002"/>
    </source>
</evidence>
<organism evidence="7 8">
    <name type="scientific">Talaromyces stipitatus (strain ATCC 10500 / CBS 375.48 / QM 6759 / NRRL 1006)</name>
    <name type="common">Penicillium stipitatum</name>
    <dbReference type="NCBI Taxonomy" id="441959"/>
    <lineage>
        <taxon>Eukaryota</taxon>
        <taxon>Fungi</taxon>
        <taxon>Dikarya</taxon>
        <taxon>Ascomycota</taxon>
        <taxon>Pezizomycotina</taxon>
        <taxon>Eurotiomycetes</taxon>
        <taxon>Eurotiomycetidae</taxon>
        <taxon>Eurotiales</taxon>
        <taxon>Trichocomaceae</taxon>
        <taxon>Talaromyces</taxon>
        <taxon>Talaromyces sect. Talaromyces</taxon>
    </lineage>
</organism>
<accession>B8MCD4</accession>
<dbReference type="Proteomes" id="UP000001745">
    <property type="component" value="Unassembled WGS sequence"/>
</dbReference>
<dbReference type="eggNOG" id="KOG1399">
    <property type="taxonomic scope" value="Eukaryota"/>
</dbReference>
<keyword evidence="2" id="KW-0285">Flavoprotein</keyword>
<dbReference type="STRING" id="441959.B8MCD4"/>
<dbReference type="GO" id="GO:0050660">
    <property type="term" value="F:flavin adenine dinucleotide binding"/>
    <property type="evidence" value="ECO:0007669"/>
    <property type="project" value="InterPro"/>
</dbReference>
<evidence type="ECO:0000256" key="5">
    <source>
        <dbReference type="ARBA" id="ARBA00023033"/>
    </source>
</evidence>
<dbReference type="Gene3D" id="3.50.50.60">
    <property type="entry name" value="FAD/NAD(P)-binding domain"/>
    <property type="match status" value="3"/>
</dbReference>
<dbReference type="InterPro" id="IPR013094">
    <property type="entry name" value="AB_hydrolase_3"/>
</dbReference>
<dbReference type="PhylomeDB" id="B8MCD4"/>
<keyword evidence="3" id="KW-0274">FAD</keyword>
<dbReference type="VEuPathDB" id="FungiDB:TSTA_123100"/>
<dbReference type="Pfam" id="PF00743">
    <property type="entry name" value="FMO-like"/>
    <property type="match status" value="1"/>
</dbReference>
<keyword evidence="4" id="KW-0560">Oxidoreductase</keyword>
<dbReference type="PANTHER" id="PTHR43872">
    <property type="entry name" value="MONOOXYGENASE, PUTATIVE (AFU_ORTHOLOGUE AFUA_8G02570)-RELATED"/>
    <property type="match status" value="1"/>
</dbReference>
<dbReference type="OrthoDB" id="66881at2759"/>
<dbReference type="PANTHER" id="PTHR43872:SF1">
    <property type="entry name" value="MONOOXYGENASE, PUTATIVE (AFU_ORTHOLOGUE AFUA_8G02570)-RELATED"/>
    <property type="match status" value="1"/>
</dbReference>
<dbReference type="InterPro" id="IPR036188">
    <property type="entry name" value="FAD/NAD-bd_sf"/>
</dbReference>
<dbReference type="Pfam" id="PF07859">
    <property type="entry name" value="Abhydrolase_3"/>
    <property type="match status" value="1"/>
</dbReference>
<keyword evidence="8" id="KW-1185">Reference proteome</keyword>
<dbReference type="InterPro" id="IPR051820">
    <property type="entry name" value="FAD-binding_MO"/>
</dbReference>
<evidence type="ECO:0000259" key="6">
    <source>
        <dbReference type="Pfam" id="PF07859"/>
    </source>
</evidence>
<dbReference type="eggNOG" id="KOG1515">
    <property type="taxonomic scope" value="Eukaryota"/>
</dbReference>
<dbReference type="InParanoid" id="B8MCD4"/>
<evidence type="ECO:0000313" key="8">
    <source>
        <dbReference type="Proteomes" id="UP000001745"/>
    </source>
</evidence>
<dbReference type="GO" id="GO:0016787">
    <property type="term" value="F:hydrolase activity"/>
    <property type="evidence" value="ECO:0007669"/>
    <property type="project" value="InterPro"/>
</dbReference>
<gene>
    <name evidence="7" type="ORF">TSTA_123100</name>
</gene>
<sequence>MNGHANGHVNGFENGTSNTNTIDVAVIGAGISGLNAAYRVQTKLPDATYQIFEGRGDVGGTWDLFKYPGIRSDSDFYTFGFQWNTWHKDNPIVPGSDIKRYLQESIKKTGIDRHILFHHRLEVMEWSSEDQYWTLTIDAQGQTRYVRARHIIVGTGYYNYNEPLSAEIPGLENFKGQVIHPQFWPEDLDYANKKVAIIGSGATAVTLVPNLAPTAAHVTMIQRSPTYVYPLPNSTLGWFSCFLPNSLRHKLSRMYFIFLQRFSYELCRAYPRQARSIILRRMQSLLGGVLPIDPHFSPRYNPWDQRLCLAPDGDFFAALRSGKADVKTGTIKTMTENTIVLSDGEVFEADILVTATGLRIASAGEASIKVDGEKIDISQKYLWNGCMLQDVPNLCYVLGYINASWTLGADATALLFVRILKHMKRRNAVVAVPRVEDPSALTPKPLVNMNSTYFQKSQMVMPRTAEEQPWRPKESYYVDIWRAMFGRVDKGIEYIGAKERSSMTLSERLDLPLALLSVPIVAILAILTGPFRARKQRLNPKQTIARSMLLHVGYAVFRRVVSRFSPLQIQEIVPSTTTEYKIYTWKKWIKQQIVDLGEGAKGLWVGDPNAKNVLIWIHGGGFAVPANRGYFTFFDKFLEEMKAANKDMSVFMVAYTLVPKAVYPTQLRQSITALRYILEKTDRKAESVFFGGDSAGGNLVLAVLSHIAHPHPDIEPLELSAGKEFGGATLLSPWSSLETTFPVQDTEPLGDLIHPDCAKPWAGSYLAGRERDNYTDARLAPIEWWHNLPIKRVLVTAGGYELLLPFIEDFASRFKQGLDGGDGAGGKVEFFVGPKEAHVAPMFNLMLGDSVETEQGKRVKAFYKEVVE</sequence>
<evidence type="ECO:0000256" key="3">
    <source>
        <dbReference type="ARBA" id="ARBA00022827"/>
    </source>
</evidence>
<proteinExistence type="predicted"/>
<name>B8MCD4_TALSN</name>
<keyword evidence="5 7" id="KW-0503">Monooxygenase</keyword>
<feature type="domain" description="Alpha/beta hydrolase fold-3" evidence="6">
    <location>
        <begin position="614"/>
        <end position="839"/>
    </location>
</feature>
<reference evidence="8" key="1">
    <citation type="journal article" date="2015" name="Genome Announc.">
        <title>Genome sequence of the AIDS-associated pathogen Penicillium marneffei (ATCC18224) and its near taxonomic relative Talaromyces stipitatus (ATCC10500).</title>
        <authorList>
            <person name="Nierman W.C."/>
            <person name="Fedorova-Abrams N.D."/>
            <person name="Andrianopoulos A."/>
        </authorList>
    </citation>
    <scope>NUCLEOTIDE SEQUENCE [LARGE SCALE GENOMIC DNA]</scope>
    <source>
        <strain evidence="8">ATCC 10500 / CBS 375.48 / QM 6759 / NRRL 1006</strain>
    </source>
</reference>
<dbReference type="PRINTS" id="PR00368">
    <property type="entry name" value="FADPNR"/>
</dbReference>